<dbReference type="AlphaFoldDB" id="A0A137NPT3"/>
<gene>
    <name evidence="1" type="ORF">CONCODRAFT_13992</name>
</gene>
<reference evidence="1 2" key="1">
    <citation type="journal article" date="2015" name="Genome Biol. Evol.">
        <title>Phylogenomic analyses indicate that early fungi evolved digesting cell walls of algal ancestors of land plants.</title>
        <authorList>
            <person name="Chang Y."/>
            <person name="Wang S."/>
            <person name="Sekimoto S."/>
            <person name="Aerts A.L."/>
            <person name="Choi C."/>
            <person name="Clum A."/>
            <person name="LaButti K.M."/>
            <person name="Lindquist E.A."/>
            <person name="Yee Ngan C."/>
            <person name="Ohm R.A."/>
            <person name="Salamov A.A."/>
            <person name="Grigoriev I.V."/>
            <person name="Spatafora J.W."/>
            <person name="Berbee M.L."/>
        </authorList>
    </citation>
    <scope>NUCLEOTIDE SEQUENCE [LARGE SCALE GENOMIC DNA]</scope>
    <source>
        <strain evidence="1 2">NRRL 28638</strain>
    </source>
</reference>
<dbReference type="Gene3D" id="3.80.10.10">
    <property type="entry name" value="Ribonuclease Inhibitor"/>
    <property type="match status" value="1"/>
</dbReference>
<dbReference type="EMBL" id="KQ965206">
    <property type="protein sequence ID" value="KXN64749.1"/>
    <property type="molecule type" value="Genomic_DNA"/>
</dbReference>
<accession>A0A137NPT3</accession>
<protein>
    <recommendedName>
        <fullName evidence="3">RNI-like protein</fullName>
    </recommendedName>
</protein>
<organism evidence="1 2">
    <name type="scientific">Conidiobolus coronatus (strain ATCC 28846 / CBS 209.66 / NRRL 28638)</name>
    <name type="common">Delacroixia coronata</name>
    <dbReference type="NCBI Taxonomy" id="796925"/>
    <lineage>
        <taxon>Eukaryota</taxon>
        <taxon>Fungi</taxon>
        <taxon>Fungi incertae sedis</taxon>
        <taxon>Zoopagomycota</taxon>
        <taxon>Entomophthoromycotina</taxon>
        <taxon>Entomophthoromycetes</taxon>
        <taxon>Entomophthorales</taxon>
        <taxon>Ancylistaceae</taxon>
        <taxon>Conidiobolus</taxon>
    </lineage>
</organism>
<proteinExistence type="predicted"/>
<keyword evidence="2" id="KW-1185">Reference proteome</keyword>
<evidence type="ECO:0008006" key="3">
    <source>
        <dbReference type="Google" id="ProtNLM"/>
    </source>
</evidence>
<sequence length="473" mass="54472">MSNDKDINWLSVILNIEFQNAVLIKTLAEVSMVSKFVREKLKPVVFENIEIMSRSTKFESNVLSIAIEEQFKISLSDSDDLTWAEERLEKIKLDCQTLNEKHSSIIQDSFNEYDIALNNTKKFAKRFYLGQAKNAGYYLYPLINGFNNLTTLTIVYCNIPFTTFVEIGKTLPNLNTLDLGIVNLVKSSRDIIASSDISLPPNLTSIVIGSIQVATTDLLLYPYEYLFNNNEDNYSYEHFIIPKHNLPSLKNFKYYPSFNISNNDIEENLGIEEFLAVNPKLESLDVSSYNLKMDSSLNSLEYLHTDDDICFNSISNISNLDSINTLIFCLNKFEKAKNFRKLCMLCNNLVELHLYKNGLFGDPQTLIDDFLTPALPKLSKLKTLQISGIHNDRFPKIFDFTKFSQIEELLLSGFGSISNIKFDTCKSLKRVRFGFYDYNISEDDIKDEFKELLNKYEDWTFKHEGRIILGNKI</sequence>
<dbReference type="Proteomes" id="UP000070444">
    <property type="component" value="Unassembled WGS sequence"/>
</dbReference>
<evidence type="ECO:0000313" key="2">
    <source>
        <dbReference type="Proteomes" id="UP000070444"/>
    </source>
</evidence>
<name>A0A137NPT3_CONC2</name>
<evidence type="ECO:0000313" key="1">
    <source>
        <dbReference type="EMBL" id="KXN64749.1"/>
    </source>
</evidence>
<dbReference type="SUPFAM" id="SSF52047">
    <property type="entry name" value="RNI-like"/>
    <property type="match status" value="1"/>
</dbReference>
<dbReference type="InterPro" id="IPR032675">
    <property type="entry name" value="LRR_dom_sf"/>
</dbReference>